<name>A0A3L6F5T6_MAIZE</name>
<evidence type="ECO:0000256" key="1">
    <source>
        <dbReference type="SAM" id="MobiDB-lite"/>
    </source>
</evidence>
<organism evidence="2 3">
    <name type="scientific">Zea mays</name>
    <name type="common">Maize</name>
    <dbReference type="NCBI Taxonomy" id="4577"/>
    <lineage>
        <taxon>Eukaryota</taxon>
        <taxon>Viridiplantae</taxon>
        <taxon>Streptophyta</taxon>
        <taxon>Embryophyta</taxon>
        <taxon>Tracheophyta</taxon>
        <taxon>Spermatophyta</taxon>
        <taxon>Magnoliopsida</taxon>
        <taxon>Liliopsida</taxon>
        <taxon>Poales</taxon>
        <taxon>Poaceae</taxon>
        <taxon>PACMAD clade</taxon>
        <taxon>Panicoideae</taxon>
        <taxon>Andropogonodae</taxon>
        <taxon>Andropogoneae</taxon>
        <taxon>Tripsacinae</taxon>
        <taxon>Zea</taxon>
    </lineage>
</organism>
<reference evidence="2 3" key="1">
    <citation type="journal article" date="2018" name="Nat. Genet.">
        <title>Extensive intraspecific gene order and gene structural variations between Mo17 and other maize genomes.</title>
        <authorList>
            <person name="Sun S."/>
            <person name="Zhou Y."/>
            <person name="Chen J."/>
            <person name="Shi J."/>
            <person name="Zhao H."/>
            <person name="Zhao H."/>
            <person name="Song W."/>
            <person name="Zhang M."/>
            <person name="Cui Y."/>
            <person name="Dong X."/>
            <person name="Liu H."/>
            <person name="Ma X."/>
            <person name="Jiao Y."/>
            <person name="Wang B."/>
            <person name="Wei X."/>
            <person name="Stein J.C."/>
            <person name="Glaubitz J.C."/>
            <person name="Lu F."/>
            <person name="Yu G."/>
            <person name="Liang C."/>
            <person name="Fengler K."/>
            <person name="Li B."/>
            <person name="Rafalski A."/>
            <person name="Schnable P.S."/>
            <person name="Ware D.H."/>
            <person name="Buckler E.S."/>
            <person name="Lai J."/>
        </authorList>
    </citation>
    <scope>NUCLEOTIDE SEQUENCE [LARGE SCALE GENOMIC DNA]</scope>
    <source>
        <strain evidence="3">cv. Missouri 17</strain>
        <tissue evidence="2">Seedling</tissue>
    </source>
</reference>
<evidence type="ECO:0000313" key="3">
    <source>
        <dbReference type="Proteomes" id="UP000251960"/>
    </source>
</evidence>
<feature type="compositionally biased region" description="Low complexity" evidence="1">
    <location>
        <begin position="59"/>
        <end position="70"/>
    </location>
</feature>
<feature type="region of interest" description="Disordered" evidence="1">
    <location>
        <begin position="19"/>
        <end position="79"/>
    </location>
</feature>
<dbReference type="Proteomes" id="UP000251960">
    <property type="component" value="Chromosome 4"/>
</dbReference>
<dbReference type="AlphaFoldDB" id="A0A3L6F5T6"/>
<comment type="caution">
    <text evidence="2">The sequence shown here is derived from an EMBL/GenBank/DDBJ whole genome shotgun (WGS) entry which is preliminary data.</text>
</comment>
<proteinExistence type="predicted"/>
<sequence length="102" mass="10900">MPPSTPSTAAACARIFPNSTLAGNGSSTASIHRARKAQDHLNRTPPHVQNRLKSAPFPGARTANRATGRRGTSDSREIWGDRLGAQAAAAALRRQEEWEGDI</sequence>
<dbReference type="EMBL" id="NCVQ01000005">
    <property type="protein sequence ID" value="PWZ28360.1"/>
    <property type="molecule type" value="Genomic_DNA"/>
</dbReference>
<gene>
    <name evidence="2" type="ORF">Zm00014a_020495</name>
</gene>
<evidence type="ECO:0000313" key="2">
    <source>
        <dbReference type="EMBL" id="PWZ28360.1"/>
    </source>
</evidence>
<protein>
    <submittedName>
        <fullName evidence="2">Uncharacterized protein</fullName>
    </submittedName>
</protein>
<accession>A0A3L6F5T6</accession>
<feature type="compositionally biased region" description="Polar residues" evidence="1">
    <location>
        <begin position="19"/>
        <end position="30"/>
    </location>
</feature>